<accession>A0A4Q4KQX7</accession>
<name>A0A4Q4KQX7_9FLAO</name>
<comment type="caution">
    <text evidence="1">The sequence shown here is derived from an EMBL/GenBank/DDBJ whole genome shotgun (WGS) entry which is preliminary data.</text>
</comment>
<evidence type="ECO:0000313" key="1">
    <source>
        <dbReference type="EMBL" id="RYM35946.1"/>
    </source>
</evidence>
<dbReference type="RefSeq" id="WP_130092312.1">
    <property type="nucleotide sequence ID" value="NZ_SETE01000001.1"/>
</dbReference>
<dbReference type="AlphaFoldDB" id="A0A4Q4KQX7"/>
<dbReference type="EMBL" id="SETE01000001">
    <property type="protein sequence ID" value="RYM35946.1"/>
    <property type="molecule type" value="Genomic_DNA"/>
</dbReference>
<gene>
    <name evidence="1" type="ORF">ERX46_02830</name>
</gene>
<dbReference type="Gene3D" id="3.30.460.40">
    <property type="match status" value="1"/>
</dbReference>
<proteinExistence type="predicted"/>
<reference evidence="1 2" key="1">
    <citation type="submission" date="2019-02" db="EMBL/GenBank/DDBJ databases">
        <title>Genome sequence of the sea-ice species Brumimicrobium glaciale.</title>
        <authorList>
            <person name="Bowman J.P."/>
        </authorList>
    </citation>
    <scope>NUCLEOTIDE SEQUENCE [LARGE SCALE GENOMIC DNA]</scope>
    <source>
        <strain evidence="1 2">IC156</strain>
    </source>
</reference>
<evidence type="ECO:0008006" key="3">
    <source>
        <dbReference type="Google" id="ProtNLM"/>
    </source>
</evidence>
<dbReference type="Proteomes" id="UP000293952">
    <property type="component" value="Unassembled WGS sequence"/>
</dbReference>
<protein>
    <recommendedName>
        <fullName evidence="3">Nucleotidyl transferase AbiEii/AbiGii toxin family protein</fullName>
    </recommendedName>
</protein>
<organism evidence="1 2">
    <name type="scientific">Brumimicrobium glaciale</name>
    <dbReference type="NCBI Taxonomy" id="200475"/>
    <lineage>
        <taxon>Bacteria</taxon>
        <taxon>Pseudomonadati</taxon>
        <taxon>Bacteroidota</taxon>
        <taxon>Flavobacteriia</taxon>
        <taxon>Flavobacteriales</taxon>
        <taxon>Crocinitomicaceae</taxon>
        <taxon>Brumimicrobium</taxon>
    </lineage>
</organism>
<keyword evidence="2" id="KW-1185">Reference proteome</keyword>
<dbReference type="InterPro" id="IPR043519">
    <property type="entry name" value="NT_sf"/>
</dbReference>
<dbReference type="SUPFAM" id="SSF81301">
    <property type="entry name" value="Nucleotidyltransferase"/>
    <property type="match status" value="1"/>
</dbReference>
<dbReference type="OrthoDB" id="114489at2"/>
<evidence type="ECO:0000313" key="2">
    <source>
        <dbReference type="Proteomes" id="UP000293952"/>
    </source>
</evidence>
<sequence length="233" mass="26867">MNNTQINRIAIQRVSKLFKDYPKEIMFVGGSVVSEYIDDPSALDIRPTADIDIVIQLLSLSELETIREYLAKRDVYADQESSVICRFKYEDIKIDVMSTKNVGWAPGNEWYEKGLKQAITKSIEGIEIKLLPVEFFIASKISAYKDRGEDPRYDKDFNDIIYILDYRSTIIEDIKHADEKVIEYIIPFLKILVKKELTEAVKPQIMEVDFSVERAIKIQNSLSELIADITSNK</sequence>